<feature type="compositionally biased region" description="Basic and acidic residues" evidence="1">
    <location>
        <begin position="207"/>
        <end position="220"/>
    </location>
</feature>
<feature type="transmembrane region" description="Helical" evidence="2">
    <location>
        <begin position="145"/>
        <end position="170"/>
    </location>
</feature>
<name>M7Y6U2_TRIUA</name>
<protein>
    <submittedName>
        <fullName evidence="3">Uncharacterized protein</fullName>
    </submittedName>
</protein>
<reference evidence="3" key="1">
    <citation type="journal article" date="2013" name="Nature">
        <title>Draft genome of the wheat A-genome progenitor Triticum urartu.</title>
        <authorList>
            <person name="Ling H.Q."/>
            <person name="Zhao S."/>
            <person name="Liu D."/>
            <person name="Wang J."/>
            <person name="Sun H."/>
            <person name="Zhang C."/>
            <person name="Fan H."/>
            <person name="Li D."/>
            <person name="Dong L."/>
            <person name="Tao Y."/>
            <person name="Gao C."/>
            <person name="Wu H."/>
            <person name="Li Y."/>
            <person name="Cui Y."/>
            <person name="Guo X."/>
            <person name="Zheng S."/>
            <person name="Wang B."/>
            <person name="Yu K."/>
            <person name="Liang Q."/>
            <person name="Yang W."/>
            <person name="Lou X."/>
            <person name="Chen J."/>
            <person name="Feng M."/>
            <person name="Jian J."/>
            <person name="Zhang X."/>
            <person name="Luo G."/>
            <person name="Jiang Y."/>
            <person name="Liu J."/>
            <person name="Wang Z."/>
            <person name="Sha Y."/>
            <person name="Zhang B."/>
            <person name="Wu H."/>
            <person name="Tang D."/>
            <person name="Shen Q."/>
            <person name="Xue P."/>
            <person name="Zou S."/>
            <person name="Wang X."/>
            <person name="Liu X."/>
            <person name="Wang F."/>
            <person name="Yang Y."/>
            <person name="An X."/>
            <person name="Dong Z."/>
            <person name="Zhang K."/>
            <person name="Zhang X."/>
            <person name="Luo M.C."/>
            <person name="Dvorak J."/>
            <person name="Tong Y."/>
            <person name="Wang J."/>
            <person name="Yang H."/>
            <person name="Li Z."/>
            <person name="Wang D."/>
            <person name="Zhang A."/>
            <person name="Wang J."/>
        </authorList>
    </citation>
    <scope>NUCLEOTIDE SEQUENCE</scope>
</reference>
<evidence type="ECO:0000256" key="2">
    <source>
        <dbReference type="SAM" id="Phobius"/>
    </source>
</evidence>
<gene>
    <name evidence="3" type="ORF">TRIUR3_30797</name>
</gene>
<keyword evidence="2" id="KW-0472">Membrane</keyword>
<evidence type="ECO:0000256" key="1">
    <source>
        <dbReference type="SAM" id="MobiDB-lite"/>
    </source>
</evidence>
<feature type="region of interest" description="Disordered" evidence="1">
    <location>
        <begin position="207"/>
        <end position="237"/>
    </location>
</feature>
<dbReference type="AlphaFoldDB" id="M7Y6U2"/>
<feature type="compositionally biased region" description="Polar residues" evidence="1">
    <location>
        <begin position="224"/>
        <end position="237"/>
    </location>
</feature>
<organism evidence="3">
    <name type="scientific">Triticum urartu</name>
    <name type="common">Red wild einkorn</name>
    <name type="synonym">Crithodium urartu</name>
    <dbReference type="NCBI Taxonomy" id="4572"/>
    <lineage>
        <taxon>Eukaryota</taxon>
        <taxon>Viridiplantae</taxon>
        <taxon>Streptophyta</taxon>
        <taxon>Embryophyta</taxon>
        <taxon>Tracheophyta</taxon>
        <taxon>Spermatophyta</taxon>
        <taxon>Magnoliopsida</taxon>
        <taxon>Liliopsida</taxon>
        <taxon>Poales</taxon>
        <taxon>Poaceae</taxon>
        <taxon>BOP clade</taxon>
        <taxon>Pooideae</taxon>
        <taxon>Triticodae</taxon>
        <taxon>Triticeae</taxon>
        <taxon>Triticinae</taxon>
        <taxon>Triticum</taxon>
    </lineage>
</organism>
<sequence length="237" mass="25856">MHRYIDNTVHGLSDLRFTGTQESLGCLMHSCSSAGRCKAQLRCGSSPVGRRSGATPVLTEYCLGYNLPRKTRSQQVIGAALIALSLYGKNMPWHEGAGPNILVRRILEKLADLSPQESMLLRDVEPMPDPDDGGRPQPPSPLAKVGILISNIHILLFLYHIIWSVLPVLIQSFTVGRGGRCLFAFVSVSSDISQLLLASVTTISERRSSGCHHTKGEEPKMNLSRLTVNDPTTETAP</sequence>
<proteinExistence type="predicted"/>
<keyword evidence="2" id="KW-1133">Transmembrane helix</keyword>
<accession>M7Y6U2</accession>
<keyword evidence="2" id="KW-0812">Transmembrane</keyword>
<dbReference type="EMBL" id="KD284745">
    <property type="protein sequence ID" value="EMS45593.1"/>
    <property type="molecule type" value="Genomic_DNA"/>
</dbReference>
<evidence type="ECO:0000313" key="3">
    <source>
        <dbReference type="EMBL" id="EMS45593.1"/>
    </source>
</evidence>